<feature type="transmembrane region" description="Helical" evidence="7">
    <location>
        <begin position="277"/>
        <end position="298"/>
    </location>
</feature>
<comment type="subcellular location">
    <subcellularLocation>
        <location evidence="1">Cell membrane</location>
        <topology evidence="1">Multi-pass membrane protein</topology>
    </subcellularLocation>
</comment>
<organism evidence="9 10">
    <name type="scientific">Companilactobacillus bobalius</name>
    <dbReference type="NCBI Taxonomy" id="2801451"/>
    <lineage>
        <taxon>Bacteria</taxon>
        <taxon>Bacillati</taxon>
        <taxon>Bacillota</taxon>
        <taxon>Bacilli</taxon>
        <taxon>Lactobacillales</taxon>
        <taxon>Lactobacillaceae</taxon>
        <taxon>Companilactobacillus</taxon>
    </lineage>
</organism>
<dbReference type="GO" id="GO:0009246">
    <property type="term" value="P:enterobacterial common antigen biosynthetic process"/>
    <property type="evidence" value="ECO:0007669"/>
    <property type="project" value="TreeGrafter"/>
</dbReference>
<evidence type="ECO:0000256" key="7">
    <source>
        <dbReference type="SAM" id="Phobius"/>
    </source>
</evidence>
<dbReference type="PANTHER" id="PTHR40074:SF2">
    <property type="entry name" value="O-ACETYLTRANSFERASE WECH"/>
    <property type="match status" value="1"/>
</dbReference>
<feature type="transmembrane region" description="Helical" evidence="7">
    <location>
        <begin position="81"/>
        <end position="103"/>
    </location>
</feature>
<feature type="transmembrane region" description="Helical" evidence="7">
    <location>
        <begin position="180"/>
        <end position="205"/>
    </location>
</feature>
<evidence type="ECO:0000256" key="4">
    <source>
        <dbReference type="ARBA" id="ARBA00022692"/>
    </source>
</evidence>
<feature type="transmembrane region" description="Helical" evidence="7">
    <location>
        <begin position="123"/>
        <end position="143"/>
    </location>
</feature>
<name>A0A202F985_9LACO</name>
<accession>A0A202F985</accession>
<evidence type="ECO:0000259" key="8">
    <source>
        <dbReference type="Pfam" id="PF01757"/>
    </source>
</evidence>
<protein>
    <recommendedName>
        <fullName evidence="8">Acyltransferase 3 domain-containing protein</fullName>
    </recommendedName>
</protein>
<comment type="caution">
    <text evidence="9">The sequence shown here is derived from an EMBL/GenBank/DDBJ whole genome shotgun (WGS) entry which is preliminary data.</text>
</comment>
<dbReference type="InterPro" id="IPR002656">
    <property type="entry name" value="Acyl_transf_3_dom"/>
</dbReference>
<evidence type="ECO:0000256" key="2">
    <source>
        <dbReference type="ARBA" id="ARBA00007400"/>
    </source>
</evidence>
<dbReference type="GO" id="GO:0016413">
    <property type="term" value="F:O-acetyltransferase activity"/>
    <property type="evidence" value="ECO:0007669"/>
    <property type="project" value="TreeGrafter"/>
</dbReference>
<feature type="domain" description="Acyltransferase 3" evidence="8">
    <location>
        <begin position="7"/>
        <end position="329"/>
    </location>
</feature>
<evidence type="ECO:0000256" key="1">
    <source>
        <dbReference type="ARBA" id="ARBA00004651"/>
    </source>
</evidence>
<evidence type="ECO:0000256" key="5">
    <source>
        <dbReference type="ARBA" id="ARBA00022989"/>
    </source>
</evidence>
<proteinExistence type="inferred from homology"/>
<dbReference type="RefSeq" id="WP_056953393.1">
    <property type="nucleotide sequence ID" value="NZ_LNUA01000011.1"/>
</dbReference>
<sequence>MKNKRLIYVDTIRVFAMLLVVLAHSCADDLANYQPTLKWGVVNSIVIVTEIAVPLFFMISGAMVLNSKKTYDLKYLFKHRLVRVVVPFLLWSVVSAYLARAMSGPVDMKDFSNTLLMMYHKPVLIAYWFMYPLIALYLLSPFLKAIADKIDDKMLMYLLILWVIIDIALPTLTTTTPKNIGVYFNSFDLGRVVVSKDIGYFFIGYRISKIDKHSLKLNMNILIAAVLMAINILISFISLKPNLQFLNAIANINTPIIAALVFMLFKRFETSYGKGFARVIELIAPLTYGVYLVHGLSIQFVMKYYVNANFLYVFVLATVLSLLVILILSKIPVVKRLFT</sequence>
<feature type="transmembrane region" description="Helical" evidence="7">
    <location>
        <begin position="245"/>
        <end position="265"/>
    </location>
</feature>
<feature type="transmembrane region" description="Helical" evidence="7">
    <location>
        <begin position="310"/>
        <end position="328"/>
    </location>
</feature>
<feature type="transmembrane region" description="Helical" evidence="7">
    <location>
        <begin position="37"/>
        <end position="60"/>
    </location>
</feature>
<evidence type="ECO:0000256" key="3">
    <source>
        <dbReference type="ARBA" id="ARBA00022475"/>
    </source>
</evidence>
<feature type="transmembrane region" description="Helical" evidence="7">
    <location>
        <begin position="155"/>
        <end position="174"/>
    </location>
</feature>
<dbReference type="Pfam" id="PF01757">
    <property type="entry name" value="Acyl_transf_3"/>
    <property type="match status" value="1"/>
</dbReference>
<keyword evidence="5 7" id="KW-1133">Transmembrane helix</keyword>
<dbReference type="GO" id="GO:0005886">
    <property type="term" value="C:plasma membrane"/>
    <property type="evidence" value="ECO:0007669"/>
    <property type="project" value="UniProtKB-SubCell"/>
</dbReference>
<keyword evidence="6 7" id="KW-0472">Membrane</keyword>
<evidence type="ECO:0000256" key="6">
    <source>
        <dbReference type="ARBA" id="ARBA00023136"/>
    </source>
</evidence>
<dbReference type="Proteomes" id="UP000196232">
    <property type="component" value="Unassembled WGS sequence"/>
</dbReference>
<dbReference type="PANTHER" id="PTHR40074">
    <property type="entry name" value="O-ACETYLTRANSFERASE WECH"/>
    <property type="match status" value="1"/>
</dbReference>
<feature type="transmembrane region" description="Helical" evidence="7">
    <location>
        <begin position="217"/>
        <end position="239"/>
    </location>
</feature>
<comment type="similarity">
    <text evidence="2">Belongs to the acyltransferase 3 family.</text>
</comment>
<evidence type="ECO:0000313" key="10">
    <source>
        <dbReference type="Proteomes" id="UP000196232"/>
    </source>
</evidence>
<dbReference type="EMBL" id="MYFM01000006">
    <property type="protein sequence ID" value="OVE97059.1"/>
    <property type="molecule type" value="Genomic_DNA"/>
</dbReference>
<keyword evidence="4 7" id="KW-0812">Transmembrane</keyword>
<reference evidence="9 10" key="1">
    <citation type="submission" date="2017-03" db="EMBL/GenBank/DDBJ databases">
        <title>Genome sequence of Lactobacillus bobalius KACC 16343.</title>
        <authorList>
            <person name="Chun J."/>
        </authorList>
    </citation>
    <scope>NUCLEOTIDE SEQUENCE [LARGE SCALE GENOMIC DNA]</scope>
    <source>
        <strain evidence="9 10">KACC 16343</strain>
    </source>
</reference>
<gene>
    <name evidence="9" type="ORF">LKACC16343_02069</name>
</gene>
<dbReference type="AlphaFoldDB" id="A0A202F985"/>
<keyword evidence="3" id="KW-1003">Cell membrane</keyword>
<evidence type="ECO:0000313" key="9">
    <source>
        <dbReference type="EMBL" id="OVE97059.1"/>
    </source>
</evidence>